<evidence type="ECO:0000313" key="1">
    <source>
        <dbReference type="EMBL" id="ODN71178.1"/>
    </source>
</evidence>
<comment type="caution">
    <text evidence="1">The sequence shown here is derived from an EMBL/GenBank/DDBJ whole genome shotgun (WGS) entry which is preliminary data.</text>
</comment>
<protein>
    <recommendedName>
        <fullName evidence="3">Mu-like prophage protein gp36</fullName>
    </recommendedName>
</protein>
<dbReference type="RefSeq" id="WP_069306370.1">
    <property type="nucleotide sequence ID" value="NZ_MCRJ01000027.1"/>
</dbReference>
<keyword evidence="2" id="KW-1185">Reference proteome</keyword>
<dbReference type="AlphaFoldDB" id="A0A1E3H4C6"/>
<dbReference type="Pfam" id="PF07030">
    <property type="entry name" value="Phage_Mu_Gp36"/>
    <property type="match status" value="1"/>
</dbReference>
<name>A0A1E3H4C6_9HYPH</name>
<dbReference type="EMBL" id="MCRJ01000027">
    <property type="protein sequence ID" value="ODN71178.1"/>
    <property type="molecule type" value="Genomic_DNA"/>
</dbReference>
<proteinExistence type="predicted"/>
<organism evidence="1 2">
    <name type="scientific">Methylobrevis pamukkalensis</name>
    <dbReference type="NCBI Taxonomy" id="1439726"/>
    <lineage>
        <taxon>Bacteria</taxon>
        <taxon>Pseudomonadati</taxon>
        <taxon>Pseudomonadota</taxon>
        <taxon>Alphaproteobacteria</taxon>
        <taxon>Hyphomicrobiales</taxon>
        <taxon>Pleomorphomonadaceae</taxon>
        <taxon>Methylobrevis</taxon>
    </lineage>
</organism>
<evidence type="ECO:0000313" key="2">
    <source>
        <dbReference type="Proteomes" id="UP000094622"/>
    </source>
</evidence>
<dbReference type="Proteomes" id="UP000094622">
    <property type="component" value="Unassembled WGS sequence"/>
</dbReference>
<dbReference type="InterPro" id="IPR009752">
    <property type="entry name" value="Phage_Mu_GpJ"/>
</dbReference>
<accession>A0A1E3H4C6</accession>
<reference evidence="1 2" key="1">
    <citation type="submission" date="2016-07" db="EMBL/GenBank/DDBJ databases">
        <title>Draft Genome Sequence of Methylobrevis pamukkalensis PK2.</title>
        <authorList>
            <person name="Vasilenko O.V."/>
            <person name="Doronina N.V."/>
            <person name="Shmareva M.N."/>
            <person name="Tarlachkov S.V."/>
            <person name="Mustakhimov I."/>
            <person name="Trotsenko Y.A."/>
        </authorList>
    </citation>
    <scope>NUCLEOTIDE SEQUENCE [LARGE SCALE GENOMIC DNA]</scope>
    <source>
        <strain evidence="1 2">PK2</strain>
    </source>
</reference>
<dbReference type="OrthoDB" id="9812088at2"/>
<gene>
    <name evidence="1" type="ORF">A6302_01467</name>
</gene>
<evidence type="ECO:0008006" key="3">
    <source>
        <dbReference type="Google" id="ProtNLM"/>
    </source>
</evidence>
<sequence length="141" mass="14779">MPYCTLADLIERAGETEILEVADRDLDGIADADAVAAAIGQADQTIDGYLGTRFALPLTTVPGLVGKWSVSIARYLLHRDGAPDHVVRDYRDAVAELRDAGAGRLALPDLSGLAPASSSSGSGLAEGTRPVFDRCGLKGWL</sequence>